<evidence type="ECO:0000313" key="2">
    <source>
        <dbReference type="Proteomes" id="UP001501671"/>
    </source>
</evidence>
<dbReference type="EMBL" id="BAABFO010000001">
    <property type="protein sequence ID" value="GAA4322523.1"/>
    <property type="molecule type" value="Genomic_DNA"/>
</dbReference>
<dbReference type="Proteomes" id="UP001501671">
    <property type="component" value="Unassembled WGS sequence"/>
</dbReference>
<protein>
    <submittedName>
        <fullName evidence="1">Uncharacterized protein</fullName>
    </submittedName>
</protein>
<sequence>MQQITFSEFITLLNQRLAATGAPPVSWEPDPSGEATWIIRAEPLYEAAVVTESRLIEQELAIGRVQVDGAWPDADAERPLFTIKSSAAQDPA</sequence>
<keyword evidence="2" id="KW-1185">Reference proteome</keyword>
<organism evidence="1 2">
    <name type="scientific">Pigmentiphaga soli</name>
    <dbReference type="NCBI Taxonomy" id="1007095"/>
    <lineage>
        <taxon>Bacteria</taxon>
        <taxon>Pseudomonadati</taxon>
        <taxon>Pseudomonadota</taxon>
        <taxon>Betaproteobacteria</taxon>
        <taxon>Burkholderiales</taxon>
        <taxon>Alcaligenaceae</taxon>
        <taxon>Pigmentiphaga</taxon>
    </lineage>
</organism>
<reference evidence="2" key="1">
    <citation type="journal article" date="2019" name="Int. J. Syst. Evol. Microbiol.">
        <title>The Global Catalogue of Microorganisms (GCM) 10K type strain sequencing project: providing services to taxonomists for standard genome sequencing and annotation.</title>
        <authorList>
            <consortium name="The Broad Institute Genomics Platform"/>
            <consortium name="The Broad Institute Genome Sequencing Center for Infectious Disease"/>
            <person name="Wu L."/>
            <person name="Ma J."/>
        </authorList>
    </citation>
    <scope>NUCLEOTIDE SEQUENCE [LARGE SCALE GENOMIC DNA]</scope>
    <source>
        <strain evidence="2">JCM 17666</strain>
    </source>
</reference>
<accession>A0ABP8GE14</accession>
<dbReference type="RefSeq" id="WP_345245517.1">
    <property type="nucleotide sequence ID" value="NZ_BAABFO010000001.1"/>
</dbReference>
<name>A0ABP8GE14_9BURK</name>
<gene>
    <name evidence="1" type="ORF">GCM10023144_02560</name>
</gene>
<evidence type="ECO:0000313" key="1">
    <source>
        <dbReference type="EMBL" id="GAA4322523.1"/>
    </source>
</evidence>
<comment type="caution">
    <text evidence="1">The sequence shown here is derived from an EMBL/GenBank/DDBJ whole genome shotgun (WGS) entry which is preliminary data.</text>
</comment>
<proteinExistence type="predicted"/>